<proteinExistence type="inferred from homology"/>
<dbReference type="SMART" id="SM00283">
    <property type="entry name" value="MA"/>
    <property type="match status" value="1"/>
</dbReference>
<evidence type="ECO:0000313" key="8">
    <source>
        <dbReference type="EMBL" id="EYC52420.1"/>
    </source>
</evidence>
<dbReference type="eggNOG" id="COG0840">
    <property type="taxonomic scope" value="Bacteria"/>
</dbReference>
<sequence>MSLKNLSVTVKLLLGFGLLLGLSVLIAASGFFGLAASKESMRRLSVYGGMYDQTVAARDANFSYALDRDRTHLTPHAEAVRQIEQALQDIGAEIAAGEGWTEADSAWVSALRARLRDYATEHAQTLNLGDETRITAGLRALNTRMLDLQNDINVHYAEEETRLERSNVMAQGLLGATTLVSLAAGLLLALLIARQIVHPLHEALRAGRRIADGDLTVRIRSDRKDELGELTRVLASVVQGLHGMIDKIRVGATEIHTASGQIVDGGKHLSERTMQQAAALEETRAALEQLGGIIEETVTHTGQAQGLTENAKDIVRQNGETMASVTASMEDIHRSSKKMFEIINVIEGIAFQTNLLALNAAVEAARAGEQGRGFAVVAGEVRALAGRSGSAAKEIRELITGSVTQADHGATLVDSANTAMQQMVAKVEEMRALMGRIAQASRQQHQDISQSNRAMAQIDATTQQNAALVEESASAAAALEQQARVLSQAVGAFRLATSAPHAHLPAAPTPAALARREERLALPS</sequence>
<dbReference type="PRINTS" id="PR00260">
    <property type="entry name" value="CHEMTRNSDUCR"/>
</dbReference>
<keyword evidence="4" id="KW-0807">Transducer</keyword>
<dbReference type="OrthoDB" id="6167817at2"/>
<dbReference type="InterPro" id="IPR004090">
    <property type="entry name" value="Chemotax_Me-accpt_rcpt"/>
</dbReference>
<comment type="subcellular location">
    <subcellularLocation>
        <location evidence="1">Membrane</location>
    </subcellularLocation>
</comment>
<evidence type="ECO:0000256" key="4">
    <source>
        <dbReference type="PROSITE-ProRule" id="PRU00284"/>
    </source>
</evidence>
<comment type="similarity">
    <text evidence="3">Belongs to the methyl-accepting chemotaxis (MCP) protein family.</text>
</comment>
<dbReference type="AlphaFoldDB" id="A0A016XKI3"/>
<dbReference type="CDD" id="cd11386">
    <property type="entry name" value="MCP_signal"/>
    <property type="match status" value="1"/>
</dbReference>
<dbReference type="InterPro" id="IPR004089">
    <property type="entry name" value="MCPsignal_dom"/>
</dbReference>
<dbReference type="Pfam" id="PF00015">
    <property type="entry name" value="MCPsignal"/>
    <property type="match status" value="1"/>
</dbReference>
<dbReference type="GO" id="GO:0004888">
    <property type="term" value="F:transmembrane signaling receptor activity"/>
    <property type="evidence" value="ECO:0007669"/>
    <property type="project" value="InterPro"/>
</dbReference>
<feature type="domain" description="Methyl-accepting transducer" evidence="6">
    <location>
        <begin position="251"/>
        <end position="480"/>
    </location>
</feature>
<dbReference type="PROSITE" id="PS50111">
    <property type="entry name" value="CHEMOTAXIS_TRANSDUC_2"/>
    <property type="match status" value="1"/>
</dbReference>
<evidence type="ECO:0000256" key="5">
    <source>
        <dbReference type="SAM" id="Phobius"/>
    </source>
</evidence>
<feature type="domain" description="HAMP" evidence="7">
    <location>
        <begin position="194"/>
        <end position="246"/>
    </location>
</feature>
<feature type="transmembrane region" description="Helical" evidence="5">
    <location>
        <begin position="172"/>
        <end position="193"/>
    </location>
</feature>
<dbReference type="PROSITE" id="PS50885">
    <property type="entry name" value="HAMP"/>
    <property type="match status" value="1"/>
</dbReference>
<evidence type="ECO:0000256" key="2">
    <source>
        <dbReference type="ARBA" id="ARBA00022481"/>
    </source>
</evidence>
<evidence type="ECO:0000313" key="9">
    <source>
        <dbReference type="Proteomes" id="UP000023268"/>
    </source>
</evidence>
<dbReference type="STRING" id="1458275.AZ34_16080"/>
<dbReference type="InterPro" id="IPR051310">
    <property type="entry name" value="MCP_chemotaxis"/>
</dbReference>
<reference evidence="8 9" key="1">
    <citation type="submission" date="2014-02" db="EMBL/GenBank/DDBJ databases">
        <title>Draft Genome of Hylemonella gracilis isolated from the Niagara River.</title>
        <authorList>
            <person name="Pawlowski D.R."/>
            <person name="Koudelka G.B."/>
        </authorList>
    </citation>
    <scope>NUCLEOTIDE SEQUENCE [LARGE SCALE GENOMIC DNA]</scope>
    <source>
        <strain evidence="8 9">Niagara R</strain>
    </source>
</reference>
<dbReference type="Pfam" id="PF00672">
    <property type="entry name" value="HAMP"/>
    <property type="match status" value="1"/>
</dbReference>
<keyword evidence="5" id="KW-0812">Transmembrane</keyword>
<keyword evidence="5" id="KW-0472">Membrane</keyword>
<dbReference type="InterPro" id="IPR003660">
    <property type="entry name" value="HAMP_dom"/>
</dbReference>
<accession>A0A016XKI3</accession>
<evidence type="ECO:0000256" key="1">
    <source>
        <dbReference type="ARBA" id="ARBA00004370"/>
    </source>
</evidence>
<dbReference type="RefSeq" id="WP_051509943.1">
    <property type="nucleotide sequence ID" value="NZ_JEMG01000001.1"/>
</dbReference>
<dbReference type="GO" id="GO:0005886">
    <property type="term" value="C:plasma membrane"/>
    <property type="evidence" value="ECO:0007669"/>
    <property type="project" value="TreeGrafter"/>
</dbReference>
<protein>
    <submittedName>
        <fullName evidence="8">Chemotaxis protein</fullName>
    </submittedName>
</protein>
<evidence type="ECO:0000259" key="6">
    <source>
        <dbReference type="PROSITE" id="PS50111"/>
    </source>
</evidence>
<feature type="transmembrane region" description="Helical" evidence="5">
    <location>
        <begin position="12"/>
        <end position="35"/>
    </location>
</feature>
<dbReference type="FunFam" id="1.10.287.950:FF:000001">
    <property type="entry name" value="Methyl-accepting chemotaxis sensory transducer"/>
    <property type="match status" value="1"/>
</dbReference>
<dbReference type="PANTHER" id="PTHR43531">
    <property type="entry name" value="PROTEIN ICFG"/>
    <property type="match status" value="1"/>
</dbReference>
<dbReference type="Proteomes" id="UP000023268">
    <property type="component" value="Unassembled WGS sequence"/>
</dbReference>
<dbReference type="Gene3D" id="1.10.287.950">
    <property type="entry name" value="Methyl-accepting chemotaxis protein"/>
    <property type="match status" value="1"/>
</dbReference>
<dbReference type="PANTHER" id="PTHR43531:SF14">
    <property type="entry name" value="METHYL-ACCEPTING CHEMOTAXIS PROTEIN I-RELATED"/>
    <property type="match status" value="1"/>
</dbReference>
<dbReference type="SMART" id="SM00304">
    <property type="entry name" value="HAMP"/>
    <property type="match status" value="1"/>
</dbReference>
<keyword evidence="2" id="KW-0488">Methylation</keyword>
<gene>
    <name evidence="8" type="ORF">AZ34_16080</name>
</gene>
<dbReference type="SUPFAM" id="SSF58104">
    <property type="entry name" value="Methyl-accepting chemotaxis protein (MCP) signaling domain"/>
    <property type="match status" value="1"/>
</dbReference>
<dbReference type="CDD" id="cd06225">
    <property type="entry name" value="HAMP"/>
    <property type="match status" value="1"/>
</dbReference>
<evidence type="ECO:0000256" key="3">
    <source>
        <dbReference type="ARBA" id="ARBA00029447"/>
    </source>
</evidence>
<organism evidence="8 9">
    <name type="scientific">Hylemonella gracilis str. Niagara R</name>
    <dbReference type="NCBI Taxonomy" id="1458275"/>
    <lineage>
        <taxon>Bacteria</taxon>
        <taxon>Pseudomonadati</taxon>
        <taxon>Pseudomonadota</taxon>
        <taxon>Betaproteobacteria</taxon>
        <taxon>Burkholderiales</taxon>
        <taxon>Comamonadaceae</taxon>
        <taxon>Hylemonella</taxon>
    </lineage>
</organism>
<evidence type="ECO:0000259" key="7">
    <source>
        <dbReference type="PROSITE" id="PS50885"/>
    </source>
</evidence>
<dbReference type="GO" id="GO:0007165">
    <property type="term" value="P:signal transduction"/>
    <property type="evidence" value="ECO:0007669"/>
    <property type="project" value="UniProtKB-KW"/>
</dbReference>
<keyword evidence="5" id="KW-1133">Transmembrane helix</keyword>
<comment type="caution">
    <text evidence="8">The sequence shown here is derived from an EMBL/GenBank/DDBJ whole genome shotgun (WGS) entry which is preliminary data.</text>
</comment>
<dbReference type="GO" id="GO:0006935">
    <property type="term" value="P:chemotaxis"/>
    <property type="evidence" value="ECO:0007669"/>
    <property type="project" value="InterPro"/>
</dbReference>
<dbReference type="EMBL" id="JEMG01000001">
    <property type="protein sequence ID" value="EYC52420.1"/>
    <property type="molecule type" value="Genomic_DNA"/>
</dbReference>
<name>A0A016XKI3_9BURK</name>